<keyword evidence="2" id="KW-0675">Receptor</keyword>
<gene>
    <name evidence="2" type="ORF">ElyMa_006916700</name>
</gene>
<feature type="domain" description="C-type lectin" evidence="1">
    <location>
        <begin position="264"/>
        <end position="384"/>
    </location>
</feature>
<dbReference type="Proteomes" id="UP000762676">
    <property type="component" value="Unassembled WGS sequence"/>
</dbReference>
<dbReference type="InterPro" id="IPR001304">
    <property type="entry name" value="C-type_lectin-like"/>
</dbReference>
<dbReference type="Pfam" id="PF00059">
    <property type="entry name" value="Lectin_C"/>
    <property type="match status" value="1"/>
</dbReference>
<comment type="caution">
    <text evidence="2">The sequence shown here is derived from an EMBL/GenBank/DDBJ whole genome shotgun (WGS) entry which is preliminary data.</text>
</comment>
<accession>A0AAV4JFV2</accession>
<reference evidence="2 3" key="1">
    <citation type="journal article" date="2021" name="Elife">
        <title>Chloroplast acquisition without the gene transfer in kleptoplastic sea slugs, Plakobranchus ocellatus.</title>
        <authorList>
            <person name="Maeda T."/>
            <person name="Takahashi S."/>
            <person name="Yoshida T."/>
            <person name="Shimamura S."/>
            <person name="Takaki Y."/>
            <person name="Nagai Y."/>
            <person name="Toyoda A."/>
            <person name="Suzuki Y."/>
            <person name="Arimoto A."/>
            <person name="Ishii H."/>
            <person name="Satoh N."/>
            <person name="Nishiyama T."/>
            <person name="Hasebe M."/>
            <person name="Maruyama T."/>
            <person name="Minagawa J."/>
            <person name="Obokata J."/>
            <person name="Shigenobu S."/>
        </authorList>
    </citation>
    <scope>NUCLEOTIDE SEQUENCE [LARGE SCALE GENOMIC DNA]</scope>
</reference>
<dbReference type="PROSITE" id="PS50041">
    <property type="entry name" value="C_TYPE_LECTIN_2"/>
    <property type="match status" value="1"/>
</dbReference>
<dbReference type="SMART" id="SM00034">
    <property type="entry name" value="CLECT"/>
    <property type="match status" value="1"/>
</dbReference>
<dbReference type="CDD" id="cd00037">
    <property type="entry name" value="CLECT"/>
    <property type="match status" value="1"/>
</dbReference>
<dbReference type="PANTHER" id="PTHR22803">
    <property type="entry name" value="MANNOSE, PHOSPHOLIPASE, LECTIN RECEPTOR RELATED"/>
    <property type="match status" value="1"/>
</dbReference>
<organism evidence="2 3">
    <name type="scientific">Elysia marginata</name>
    <dbReference type="NCBI Taxonomy" id="1093978"/>
    <lineage>
        <taxon>Eukaryota</taxon>
        <taxon>Metazoa</taxon>
        <taxon>Spiralia</taxon>
        <taxon>Lophotrochozoa</taxon>
        <taxon>Mollusca</taxon>
        <taxon>Gastropoda</taxon>
        <taxon>Heterobranchia</taxon>
        <taxon>Euthyneura</taxon>
        <taxon>Panpulmonata</taxon>
        <taxon>Sacoglossa</taxon>
        <taxon>Placobranchoidea</taxon>
        <taxon>Plakobranchidae</taxon>
        <taxon>Elysia</taxon>
    </lineage>
</organism>
<protein>
    <submittedName>
        <fullName evidence="2">C-type mannose receptor 2-like</fullName>
    </submittedName>
</protein>
<evidence type="ECO:0000313" key="3">
    <source>
        <dbReference type="Proteomes" id="UP000762676"/>
    </source>
</evidence>
<dbReference type="SUPFAM" id="SSF56436">
    <property type="entry name" value="C-type lectin-like"/>
    <property type="match status" value="1"/>
</dbReference>
<evidence type="ECO:0000259" key="1">
    <source>
        <dbReference type="PROSITE" id="PS50041"/>
    </source>
</evidence>
<dbReference type="InterPro" id="IPR016186">
    <property type="entry name" value="C-type_lectin-like/link_sf"/>
</dbReference>
<keyword evidence="3" id="KW-1185">Reference proteome</keyword>
<name>A0AAV4JFV2_9GAST</name>
<sequence>MTVIPDPRCCDSYDAHSVSCIVDVDLSSIENVTSLTVYASQGDTDTDEFMRVAALELGKPEPLLFDSSEQHNASGNIGTGNDSISQLLFSWTSPLVVEVKRYMCEVKGVSTDGLEVLISANAELFSKELTVDTVGVERNTTGENQDMVANLSQGTPGHNVDNPDNDSVDVVPVTCNLDMVNRGHLNASTEAILHEMTDSTAKLERNIHTTNTDVQFLKQKVNMLEELANTRINSIADIQAQMSSFVEVYKTTYLLSNFDVLGLFRGNRYYVSKTEAYFDIWAAGTQCSRLDGYLVEIDDQAEFDFVVGKLRAVKATRFYTGANDLDQEGTFRFWNSNRPVVYENWSFLAPNNYEGVQHCVEMNPLDDYKFNDMFCQLLSKYICEGPK</sequence>
<evidence type="ECO:0000313" key="2">
    <source>
        <dbReference type="EMBL" id="GFS21145.1"/>
    </source>
</evidence>
<dbReference type="AlphaFoldDB" id="A0AAV4JFV2"/>
<dbReference type="EMBL" id="BMAT01013838">
    <property type="protein sequence ID" value="GFS21145.1"/>
    <property type="molecule type" value="Genomic_DNA"/>
</dbReference>
<dbReference type="InterPro" id="IPR016187">
    <property type="entry name" value="CTDL_fold"/>
</dbReference>
<proteinExistence type="predicted"/>
<dbReference type="InterPro" id="IPR050111">
    <property type="entry name" value="C-type_lectin/snaclec_domain"/>
</dbReference>
<dbReference type="Gene3D" id="3.10.100.10">
    <property type="entry name" value="Mannose-Binding Protein A, subunit A"/>
    <property type="match status" value="1"/>
</dbReference>